<dbReference type="InterPro" id="IPR000531">
    <property type="entry name" value="Beta-barrel_TonB"/>
</dbReference>
<keyword evidence="6 8" id="KW-0472">Membrane</keyword>
<dbReference type="STRING" id="1073327.SAMN04488108_3050"/>
<dbReference type="InterPro" id="IPR008969">
    <property type="entry name" value="CarboxyPept-like_regulatory"/>
</dbReference>
<dbReference type="Pfam" id="PF07715">
    <property type="entry name" value="Plug"/>
    <property type="match status" value="1"/>
</dbReference>
<dbReference type="SUPFAM" id="SSF49464">
    <property type="entry name" value="Carboxypeptidase regulatory domain-like"/>
    <property type="match status" value="1"/>
</dbReference>
<dbReference type="EMBL" id="FRXN01000004">
    <property type="protein sequence ID" value="SHO63884.1"/>
    <property type="molecule type" value="Genomic_DNA"/>
</dbReference>
<dbReference type="Proteomes" id="UP000184609">
    <property type="component" value="Unassembled WGS sequence"/>
</dbReference>
<dbReference type="InterPro" id="IPR037066">
    <property type="entry name" value="Plug_dom_sf"/>
</dbReference>
<dbReference type="NCBIfam" id="TIGR04056">
    <property type="entry name" value="OMP_RagA_SusC"/>
    <property type="match status" value="1"/>
</dbReference>
<keyword evidence="13" id="KW-1185">Reference proteome</keyword>
<evidence type="ECO:0000256" key="9">
    <source>
        <dbReference type="RuleBase" id="RU003357"/>
    </source>
</evidence>
<feature type="domain" description="TonB-dependent receptor-like beta-barrel" evidence="10">
    <location>
        <begin position="505"/>
        <end position="1051"/>
    </location>
</feature>
<dbReference type="Pfam" id="PF13715">
    <property type="entry name" value="CarbopepD_reg_2"/>
    <property type="match status" value="1"/>
</dbReference>
<sequence>MKKSILLRLLAMSKTILYSFLIQCFSMSLLFANTGNAQIKAIDEVPVRIELQNAKVQDAFSRIERVTGYNFVYTSRELKDLPAVTISNSGSLYDLLVDFSQQTGLNFKQINKNIHVRVDSDSKKDDQVMIEMVPQETVSGVIVDETNLPLPGVSIIEKGTTNGTVSDIDGKFTLVVSSPDAVLVFSFIGMETTELPVGDRRTFNITMSEDTKSLDEVVVVGYGTQKKREITSSVAKVDEESFVQGNVKSPLDLIQGKVAGLSITRTEGNNPNSGVAIQMRGVTSLVGNLAPLIVIDGIPGGNLDLLQQDDIASFDVLKDGSAAAIYGTRGNNGVILITTKKGKAGEPTFNYNTYFSKEAVARKPNFLSPDQYRGLIADGLIGEVNDLGASTDLYDELINKQNLSQYHNFSASGGSLNSNYRASFYINDMEGIAKENSRSQYGARINLNQTGVNGRLQMAANLAANFNKANLLGGGGGDFEQAIQRNPTAPIRNPDGTFVETQAYNNYNPLSRYEYRTNERNQQTFSGDMRLTFEIIEGLNISAFGAHTQNTYNDRQFRSLKDFAQRPNAEFQGTGYARKYNGLSWSDVFESTLNYKRIVGDHSFDVLGGYSYQYNTFEEFWVNNSGFTTDAFEDWNLGAGTAINNTQLPRPGMGSFKEDNTLIALFGRVSYSYKEKLFGQVIFRREGSSKFGDNHKWGNFPAASVGWDLSKESFLQNSSAIENLKLRLGYGVTGNQGIPNYQSLVTLSTGGVYPQNGVYYQTYGPARNPNPNLKWEKKQEWNFGIDFALFNNKLSGSLDFYDRETVDLLNNYTAQQPPFVRNSIFTNVGSIRNRGIELYLNAMLVNKNDFSYSIDFTGNIVGNKISQLSNEFYSADYLEFGFLPSPGNLGAAIRVDEGGKVGNFFGKKFAGFNEDGKWLFYKADGSAVTADQIATEDLSIIGNGVPKYMASLNNSFRYKNFDLTIFFRGKFAYDILNTQDLYFGNKAWLPNNLLESAITKNSELNDNPQFSNYYLENGSFVKLDNITFGYNFNLKGKAVKNLRLYATGRNLATITSYTGLDPELQDTGFTTGIDNRGFYPRTNSYTLGLKVTF</sequence>
<organism evidence="12 13">
    <name type="scientific">Algoriphagus zhangzhouensis</name>
    <dbReference type="NCBI Taxonomy" id="1073327"/>
    <lineage>
        <taxon>Bacteria</taxon>
        <taxon>Pseudomonadati</taxon>
        <taxon>Bacteroidota</taxon>
        <taxon>Cytophagia</taxon>
        <taxon>Cytophagales</taxon>
        <taxon>Cyclobacteriaceae</taxon>
        <taxon>Algoriphagus</taxon>
    </lineage>
</organism>
<evidence type="ECO:0000259" key="10">
    <source>
        <dbReference type="Pfam" id="PF00593"/>
    </source>
</evidence>
<keyword evidence="4 8" id="KW-0812">Transmembrane</keyword>
<evidence type="ECO:0000313" key="12">
    <source>
        <dbReference type="EMBL" id="SHO63884.1"/>
    </source>
</evidence>
<keyword evidence="2 8" id="KW-0813">Transport</keyword>
<evidence type="ECO:0000256" key="1">
    <source>
        <dbReference type="ARBA" id="ARBA00004571"/>
    </source>
</evidence>
<keyword evidence="7 8" id="KW-0998">Cell outer membrane</keyword>
<evidence type="ECO:0000256" key="2">
    <source>
        <dbReference type="ARBA" id="ARBA00022448"/>
    </source>
</evidence>
<evidence type="ECO:0000256" key="3">
    <source>
        <dbReference type="ARBA" id="ARBA00022452"/>
    </source>
</evidence>
<evidence type="ECO:0000256" key="5">
    <source>
        <dbReference type="ARBA" id="ARBA00023077"/>
    </source>
</evidence>
<protein>
    <submittedName>
        <fullName evidence="12">TonB-linked outer membrane protein, SusC/RagA family</fullName>
    </submittedName>
</protein>
<gene>
    <name evidence="12" type="ORF">SAMN04488108_3050</name>
</gene>
<dbReference type="RefSeq" id="WP_243839751.1">
    <property type="nucleotide sequence ID" value="NZ_FRXN01000004.1"/>
</dbReference>
<dbReference type="Gene3D" id="2.40.170.20">
    <property type="entry name" value="TonB-dependent receptor, beta-barrel domain"/>
    <property type="match status" value="1"/>
</dbReference>
<accession>A0A1M7ZG91</accession>
<dbReference type="NCBIfam" id="TIGR04057">
    <property type="entry name" value="SusC_RagA_signa"/>
    <property type="match status" value="1"/>
</dbReference>
<evidence type="ECO:0000256" key="8">
    <source>
        <dbReference type="PROSITE-ProRule" id="PRU01360"/>
    </source>
</evidence>
<dbReference type="InterPro" id="IPR012910">
    <property type="entry name" value="Plug_dom"/>
</dbReference>
<keyword evidence="3 8" id="KW-1134">Transmembrane beta strand</keyword>
<dbReference type="GO" id="GO:0009279">
    <property type="term" value="C:cell outer membrane"/>
    <property type="evidence" value="ECO:0007669"/>
    <property type="project" value="UniProtKB-SubCell"/>
</dbReference>
<dbReference type="PROSITE" id="PS52016">
    <property type="entry name" value="TONB_DEPENDENT_REC_3"/>
    <property type="match status" value="1"/>
</dbReference>
<dbReference type="Pfam" id="PF00593">
    <property type="entry name" value="TonB_dep_Rec_b-barrel"/>
    <property type="match status" value="1"/>
</dbReference>
<evidence type="ECO:0000256" key="6">
    <source>
        <dbReference type="ARBA" id="ARBA00023136"/>
    </source>
</evidence>
<proteinExistence type="inferred from homology"/>
<name>A0A1M7ZG91_9BACT</name>
<dbReference type="InterPro" id="IPR023997">
    <property type="entry name" value="TonB-dep_OMP_SusC/RagA_CS"/>
</dbReference>
<dbReference type="InterPro" id="IPR039426">
    <property type="entry name" value="TonB-dep_rcpt-like"/>
</dbReference>
<evidence type="ECO:0000259" key="11">
    <source>
        <dbReference type="Pfam" id="PF07715"/>
    </source>
</evidence>
<keyword evidence="5 9" id="KW-0798">TonB box</keyword>
<comment type="subcellular location">
    <subcellularLocation>
        <location evidence="1 8">Cell outer membrane</location>
        <topology evidence="1 8">Multi-pass membrane protein</topology>
    </subcellularLocation>
</comment>
<reference evidence="13" key="1">
    <citation type="submission" date="2016-12" db="EMBL/GenBank/DDBJ databases">
        <authorList>
            <person name="Varghese N."/>
            <person name="Submissions S."/>
        </authorList>
    </citation>
    <scope>NUCLEOTIDE SEQUENCE [LARGE SCALE GENOMIC DNA]</scope>
    <source>
        <strain evidence="13">DSM 25035</strain>
    </source>
</reference>
<evidence type="ECO:0000256" key="7">
    <source>
        <dbReference type="ARBA" id="ARBA00023237"/>
    </source>
</evidence>
<dbReference type="Gene3D" id="2.170.130.10">
    <property type="entry name" value="TonB-dependent receptor, plug domain"/>
    <property type="match status" value="1"/>
</dbReference>
<feature type="domain" description="TonB-dependent receptor plug" evidence="11">
    <location>
        <begin position="226"/>
        <end position="334"/>
    </location>
</feature>
<dbReference type="SUPFAM" id="SSF56935">
    <property type="entry name" value="Porins"/>
    <property type="match status" value="1"/>
</dbReference>
<evidence type="ECO:0000313" key="13">
    <source>
        <dbReference type="Proteomes" id="UP000184609"/>
    </source>
</evidence>
<comment type="similarity">
    <text evidence="8 9">Belongs to the TonB-dependent receptor family.</text>
</comment>
<dbReference type="InterPro" id="IPR023996">
    <property type="entry name" value="TonB-dep_OMP_SusC/RagA"/>
</dbReference>
<dbReference type="AlphaFoldDB" id="A0A1M7ZG91"/>
<evidence type="ECO:0000256" key="4">
    <source>
        <dbReference type="ARBA" id="ARBA00022692"/>
    </source>
</evidence>
<dbReference type="InterPro" id="IPR036942">
    <property type="entry name" value="Beta-barrel_TonB_sf"/>
</dbReference>